<evidence type="ECO:0000313" key="2">
    <source>
        <dbReference type="Proteomes" id="UP001374584"/>
    </source>
</evidence>
<comment type="caution">
    <text evidence="1">The sequence shown here is derived from an EMBL/GenBank/DDBJ whole genome shotgun (WGS) entry which is preliminary data.</text>
</comment>
<keyword evidence="2" id="KW-1185">Reference proteome</keyword>
<name>A0AAN9NSX5_PHACN</name>
<gene>
    <name evidence="1" type="ORF">VNO80_04151</name>
</gene>
<proteinExistence type="predicted"/>
<dbReference type="Proteomes" id="UP001374584">
    <property type="component" value="Unassembled WGS sequence"/>
</dbReference>
<accession>A0AAN9NSX5</accession>
<protein>
    <submittedName>
        <fullName evidence="1">Uncharacterized protein</fullName>
    </submittedName>
</protein>
<reference evidence="1 2" key="1">
    <citation type="submission" date="2024-01" db="EMBL/GenBank/DDBJ databases">
        <title>The genomes of 5 underutilized Papilionoideae crops provide insights into root nodulation and disease resistanc.</title>
        <authorList>
            <person name="Jiang F."/>
        </authorList>
    </citation>
    <scope>NUCLEOTIDE SEQUENCE [LARGE SCALE GENOMIC DNA]</scope>
    <source>
        <strain evidence="1">JINMINGXINNONG_FW02</strain>
        <tissue evidence="1">Leaves</tissue>
    </source>
</reference>
<dbReference type="AlphaFoldDB" id="A0AAN9NSX5"/>
<evidence type="ECO:0000313" key="1">
    <source>
        <dbReference type="EMBL" id="KAK7378705.1"/>
    </source>
</evidence>
<dbReference type="EMBL" id="JAYMYR010000002">
    <property type="protein sequence ID" value="KAK7378705.1"/>
    <property type="molecule type" value="Genomic_DNA"/>
</dbReference>
<sequence>MAENTRTQTAMKDMEDRITARLETRFIELTANILQVCGHYVCICSLGIVAFHYTATSFGVDRYALWSRIKYTRSYSAIIPLCKIAYIPEADSSYECLAHFSIYSVKSSNC</sequence>
<organism evidence="1 2">
    <name type="scientific">Phaseolus coccineus</name>
    <name type="common">Scarlet runner bean</name>
    <name type="synonym">Phaseolus multiflorus</name>
    <dbReference type="NCBI Taxonomy" id="3886"/>
    <lineage>
        <taxon>Eukaryota</taxon>
        <taxon>Viridiplantae</taxon>
        <taxon>Streptophyta</taxon>
        <taxon>Embryophyta</taxon>
        <taxon>Tracheophyta</taxon>
        <taxon>Spermatophyta</taxon>
        <taxon>Magnoliopsida</taxon>
        <taxon>eudicotyledons</taxon>
        <taxon>Gunneridae</taxon>
        <taxon>Pentapetalae</taxon>
        <taxon>rosids</taxon>
        <taxon>fabids</taxon>
        <taxon>Fabales</taxon>
        <taxon>Fabaceae</taxon>
        <taxon>Papilionoideae</taxon>
        <taxon>50 kb inversion clade</taxon>
        <taxon>NPAAA clade</taxon>
        <taxon>indigoferoid/millettioid clade</taxon>
        <taxon>Phaseoleae</taxon>
        <taxon>Phaseolus</taxon>
    </lineage>
</organism>